<keyword evidence="4" id="KW-1185">Reference proteome</keyword>
<dbReference type="PANTHER" id="PTHR38663:SF1">
    <property type="entry name" value="L-ORNITHINE N(5)-MONOOXYGENASE"/>
    <property type="match status" value="1"/>
</dbReference>
<accession>A0A0C4E3Z4</accession>
<evidence type="ECO:0000313" key="4">
    <source>
        <dbReference type="Proteomes" id="UP000011715"/>
    </source>
</evidence>
<dbReference type="Proteomes" id="UP000011715">
    <property type="component" value="Unassembled WGS sequence"/>
</dbReference>
<protein>
    <submittedName>
        <fullName evidence="2">FAD binding domain-containing protein</fullName>
    </submittedName>
</protein>
<dbReference type="eggNOG" id="ENOG502QPIW">
    <property type="taxonomic scope" value="Eukaryota"/>
</dbReference>
<sequence>MLAADESTQPVFDVLIIGAGPGGLAMASRLREPSPSALFTDEEHQRYHWIRKHGSRMSLKRRKSGSVIPSRGSGGGGGDCEKCATAKPQPQQQRYKMLVLDATSDNWLGRWDGLFGAFQISHLRSPMFFHVDPADRDALLAWAYERGQQNELLELRGCVGKEISKHLRKARASRNPRRHSIVEINERERKDYFTPPQSLFSNHCQSVVDRYGLRDGVLRHESVEDIEYGSFKYTSDDEKLFRVKTDKGGIHYAKTVVLAVGSGNSACIPKDIEGLHHTPGTPLPPRVCHAMMINGEFPDPSVSAIIAAGVRPANVLVVGGGLTSAQLADLAIRRGVGKVWHLVRGRSCQIKYFDADLAWVGKYRNVEQANFWGAESDAERLRLIREARGGGSMTPMYYKRLKAHAAAGRLELRTGIKVTAAEFDKESRTWTVSTEPALEERVKMPAFDFIYFATGIDADISTLPFLEGLRKSYPIETQGGLPCLNDDLMWCDGVPLFVTGRFAGLRLGPFATNLGGVRAGAERISWAIEEVLEAGRRAGGGGYDDGNNAERGLVEAETDELDFATGRNNMFRKLSIAEGDEW</sequence>
<evidence type="ECO:0000256" key="1">
    <source>
        <dbReference type="SAM" id="MobiDB-lite"/>
    </source>
</evidence>
<dbReference type="EMBL" id="ADBL01001734">
    <property type="status" value="NOT_ANNOTATED_CDS"/>
    <property type="molecule type" value="Genomic_DNA"/>
</dbReference>
<reference evidence="2" key="1">
    <citation type="submission" date="2010-05" db="EMBL/GenBank/DDBJ databases">
        <title>The Genome Sequence of Magnaporthe poae strain ATCC 64411.</title>
        <authorList>
            <consortium name="The Broad Institute Genome Sequencing Platform"/>
            <consortium name="Broad Institute Genome Sequencing Center for Infectious Disease"/>
            <person name="Ma L.-J."/>
            <person name="Dead R."/>
            <person name="Young S."/>
            <person name="Zeng Q."/>
            <person name="Koehrsen M."/>
            <person name="Alvarado L."/>
            <person name="Berlin A."/>
            <person name="Chapman S.B."/>
            <person name="Chen Z."/>
            <person name="Freedman E."/>
            <person name="Gellesch M."/>
            <person name="Goldberg J."/>
            <person name="Griggs A."/>
            <person name="Gujja S."/>
            <person name="Heilman E.R."/>
            <person name="Heiman D."/>
            <person name="Hepburn T."/>
            <person name="Howarth C."/>
            <person name="Jen D."/>
            <person name="Larson L."/>
            <person name="Mehta T."/>
            <person name="Neiman D."/>
            <person name="Pearson M."/>
            <person name="Roberts A."/>
            <person name="Saif S."/>
            <person name="Shea T."/>
            <person name="Shenoy N."/>
            <person name="Sisk P."/>
            <person name="Stolte C."/>
            <person name="Sykes S."/>
            <person name="Walk T."/>
            <person name="White J."/>
            <person name="Yandava C."/>
            <person name="Haas B."/>
            <person name="Nusbaum C."/>
            <person name="Birren B."/>
        </authorList>
    </citation>
    <scope>NUCLEOTIDE SEQUENCE</scope>
    <source>
        <strain evidence="2">ATCC 64411</strain>
    </source>
</reference>
<dbReference type="OMA" id="KHGRKMN"/>
<reference evidence="3" key="5">
    <citation type="submission" date="2015-06" db="UniProtKB">
        <authorList>
            <consortium name="EnsemblFungi"/>
        </authorList>
    </citation>
    <scope>IDENTIFICATION</scope>
    <source>
        <strain evidence="3">ATCC 64411</strain>
    </source>
</reference>
<reference evidence="3" key="4">
    <citation type="journal article" date="2015" name="G3 (Bethesda)">
        <title>Genome sequences of three phytopathogenic species of the Magnaporthaceae family of fungi.</title>
        <authorList>
            <person name="Okagaki L.H."/>
            <person name="Nunes C.C."/>
            <person name="Sailsbery J."/>
            <person name="Clay B."/>
            <person name="Brown D."/>
            <person name="John T."/>
            <person name="Oh Y."/>
            <person name="Young N."/>
            <person name="Fitzgerald M."/>
            <person name="Haas B.J."/>
            <person name="Zeng Q."/>
            <person name="Young S."/>
            <person name="Adiconis X."/>
            <person name="Fan L."/>
            <person name="Levin J.Z."/>
            <person name="Mitchell T.K."/>
            <person name="Okubara P.A."/>
            <person name="Farman M.L."/>
            <person name="Kohn L.M."/>
            <person name="Birren B."/>
            <person name="Ma L.-J."/>
            <person name="Dean R.A."/>
        </authorList>
    </citation>
    <scope>NUCLEOTIDE SEQUENCE</scope>
    <source>
        <strain evidence="3">ATCC 64411 / 73-15</strain>
    </source>
</reference>
<organism evidence="3 4">
    <name type="scientific">Magnaporthiopsis poae (strain ATCC 64411 / 73-15)</name>
    <name type="common">Kentucky bluegrass fungus</name>
    <name type="synonym">Magnaporthe poae</name>
    <dbReference type="NCBI Taxonomy" id="644358"/>
    <lineage>
        <taxon>Eukaryota</taxon>
        <taxon>Fungi</taxon>
        <taxon>Dikarya</taxon>
        <taxon>Ascomycota</taxon>
        <taxon>Pezizomycotina</taxon>
        <taxon>Sordariomycetes</taxon>
        <taxon>Sordariomycetidae</taxon>
        <taxon>Magnaporthales</taxon>
        <taxon>Magnaporthaceae</taxon>
        <taxon>Magnaporthiopsis</taxon>
    </lineage>
</organism>
<dbReference type="OrthoDB" id="76038at2759"/>
<name>A0A0C4E3Z4_MAGP6</name>
<dbReference type="SUPFAM" id="SSF51905">
    <property type="entry name" value="FAD/NAD(P)-binding domain"/>
    <property type="match status" value="2"/>
</dbReference>
<dbReference type="PANTHER" id="PTHR38663">
    <property type="match status" value="1"/>
</dbReference>
<dbReference type="EMBL" id="GL876971">
    <property type="protein sequence ID" value="KLU88189.1"/>
    <property type="molecule type" value="Genomic_DNA"/>
</dbReference>
<evidence type="ECO:0000313" key="2">
    <source>
        <dbReference type="EMBL" id="KLU88189.1"/>
    </source>
</evidence>
<dbReference type="EnsemblFungi" id="MAPG_07176T0">
    <property type="protein sequence ID" value="MAPG_07176T0"/>
    <property type="gene ID" value="MAPG_07176"/>
</dbReference>
<dbReference type="InterPro" id="IPR036188">
    <property type="entry name" value="FAD/NAD-bd_sf"/>
</dbReference>
<dbReference type="VEuPathDB" id="FungiDB:MAPG_07176"/>
<reference evidence="4" key="2">
    <citation type="submission" date="2010-05" db="EMBL/GenBank/DDBJ databases">
        <title>The genome sequence of Magnaporthe poae strain ATCC 64411.</title>
        <authorList>
            <person name="Ma L.-J."/>
            <person name="Dead R."/>
            <person name="Young S."/>
            <person name="Zeng Q."/>
            <person name="Koehrsen M."/>
            <person name="Alvarado L."/>
            <person name="Berlin A."/>
            <person name="Chapman S.B."/>
            <person name="Chen Z."/>
            <person name="Freedman E."/>
            <person name="Gellesch M."/>
            <person name="Goldberg J."/>
            <person name="Griggs A."/>
            <person name="Gujja S."/>
            <person name="Heilman E.R."/>
            <person name="Heiman D."/>
            <person name="Hepburn T."/>
            <person name="Howarth C."/>
            <person name="Jen D."/>
            <person name="Larson L."/>
            <person name="Mehta T."/>
            <person name="Neiman D."/>
            <person name="Pearson M."/>
            <person name="Roberts A."/>
            <person name="Saif S."/>
            <person name="Shea T."/>
            <person name="Shenoy N."/>
            <person name="Sisk P."/>
            <person name="Stolte C."/>
            <person name="Sykes S."/>
            <person name="Walk T."/>
            <person name="White J."/>
            <person name="Yandava C."/>
            <person name="Haas B."/>
            <person name="Nusbaum C."/>
            <person name="Birren B."/>
        </authorList>
    </citation>
    <scope>NUCLEOTIDE SEQUENCE [LARGE SCALE GENOMIC DNA]</scope>
    <source>
        <strain evidence="4">ATCC 64411 / 73-15</strain>
    </source>
</reference>
<dbReference type="AlphaFoldDB" id="A0A0C4E3Z4"/>
<gene>
    <name evidence="2" type="ORF">MAPG_07176</name>
</gene>
<evidence type="ECO:0000313" key="3">
    <source>
        <dbReference type="EnsemblFungi" id="MAPG_07176T0"/>
    </source>
</evidence>
<proteinExistence type="predicted"/>
<feature type="region of interest" description="Disordered" evidence="1">
    <location>
        <begin position="61"/>
        <end position="82"/>
    </location>
</feature>
<reference evidence="2" key="3">
    <citation type="submission" date="2011-03" db="EMBL/GenBank/DDBJ databases">
        <title>Annotation of Magnaporthe poae ATCC 64411.</title>
        <authorList>
            <person name="Ma L.-J."/>
            <person name="Dead R."/>
            <person name="Young S.K."/>
            <person name="Zeng Q."/>
            <person name="Gargeya S."/>
            <person name="Fitzgerald M."/>
            <person name="Haas B."/>
            <person name="Abouelleil A."/>
            <person name="Alvarado L."/>
            <person name="Arachchi H.M."/>
            <person name="Berlin A."/>
            <person name="Brown A."/>
            <person name="Chapman S.B."/>
            <person name="Chen Z."/>
            <person name="Dunbar C."/>
            <person name="Freedman E."/>
            <person name="Gearin G."/>
            <person name="Gellesch M."/>
            <person name="Goldberg J."/>
            <person name="Griggs A."/>
            <person name="Gujja S."/>
            <person name="Heiman D."/>
            <person name="Howarth C."/>
            <person name="Larson L."/>
            <person name="Lui A."/>
            <person name="MacDonald P.J.P."/>
            <person name="Mehta T."/>
            <person name="Montmayeur A."/>
            <person name="Murphy C."/>
            <person name="Neiman D."/>
            <person name="Pearson M."/>
            <person name="Priest M."/>
            <person name="Roberts A."/>
            <person name="Saif S."/>
            <person name="Shea T."/>
            <person name="Shenoy N."/>
            <person name="Sisk P."/>
            <person name="Stolte C."/>
            <person name="Sykes S."/>
            <person name="Yandava C."/>
            <person name="Wortman J."/>
            <person name="Nusbaum C."/>
            <person name="Birren B."/>
        </authorList>
    </citation>
    <scope>NUCLEOTIDE SEQUENCE</scope>
    <source>
        <strain evidence="2">ATCC 64411</strain>
    </source>
</reference>
<dbReference type="Gene3D" id="3.50.50.60">
    <property type="entry name" value="FAD/NAD(P)-binding domain"/>
    <property type="match status" value="1"/>
</dbReference>